<dbReference type="EMBL" id="JAEPQZ010000015">
    <property type="protein sequence ID" value="KAG2173352.1"/>
    <property type="molecule type" value="Genomic_DNA"/>
</dbReference>
<feature type="transmembrane region" description="Helical" evidence="4">
    <location>
        <begin position="380"/>
        <end position="403"/>
    </location>
</feature>
<protein>
    <recommendedName>
        <fullName evidence="7">Galactose oxidase</fullName>
    </recommendedName>
</protein>
<dbReference type="Gene3D" id="2.120.10.80">
    <property type="entry name" value="Kelch-type beta propeller"/>
    <property type="match status" value="2"/>
</dbReference>
<keyword evidence="4" id="KW-0472">Membrane</keyword>
<dbReference type="SUPFAM" id="SSF117281">
    <property type="entry name" value="Kelch motif"/>
    <property type="match status" value="1"/>
</dbReference>
<feature type="compositionally biased region" description="Low complexity" evidence="3">
    <location>
        <begin position="350"/>
        <end position="377"/>
    </location>
</feature>
<evidence type="ECO:0000256" key="1">
    <source>
        <dbReference type="ARBA" id="ARBA00022441"/>
    </source>
</evidence>
<dbReference type="InterPro" id="IPR015915">
    <property type="entry name" value="Kelch-typ_b-propeller"/>
</dbReference>
<evidence type="ECO:0000256" key="2">
    <source>
        <dbReference type="ARBA" id="ARBA00022737"/>
    </source>
</evidence>
<keyword evidence="2" id="KW-0677">Repeat</keyword>
<gene>
    <name evidence="5" type="ORF">INT43_004726</name>
</gene>
<feature type="compositionally biased region" description="Low complexity" evidence="3">
    <location>
        <begin position="446"/>
        <end position="459"/>
    </location>
</feature>
<reference evidence="5" key="1">
    <citation type="submission" date="2020-12" db="EMBL/GenBank/DDBJ databases">
        <title>Metabolic potential, ecology and presence of endohyphal bacteria is reflected in genomic diversity of Mucoromycotina.</title>
        <authorList>
            <person name="Muszewska A."/>
            <person name="Okrasinska A."/>
            <person name="Steczkiewicz K."/>
            <person name="Drgas O."/>
            <person name="Orlowska M."/>
            <person name="Perlinska-Lenart U."/>
            <person name="Aleksandrzak-Piekarczyk T."/>
            <person name="Szatraj K."/>
            <person name="Zielenkiewicz U."/>
            <person name="Pilsyk S."/>
            <person name="Malc E."/>
            <person name="Mieczkowski P."/>
            <person name="Kruszewska J.S."/>
            <person name="Biernat P."/>
            <person name="Pawlowska J."/>
        </authorList>
    </citation>
    <scope>NUCLEOTIDE SEQUENCE</scope>
    <source>
        <strain evidence="5">WA0000067209</strain>
    </source>
</reference>
<accession>A0A8H7PG51</accession>
<organism evidence="5 6">
    <name type="scientific">Mortierella isabellina</name>
    <name type="common">Filamentous fungus</name>
    <name type="synonym">Umbelopsis isabellina</name>
    <dbReference type="NCBI Taxonomy" id="91625"/>
    <lineage>
        <taxon>Eukaryota</taxon>
        <taxon>Fungi</taxon>
        <taxon>Fungi incertae sedis</taxon>
        <taxon>Mucoromycota</taxon>
        <taxon>Mucoromycotina</taxon>
        <taxon>Umbelopsidomycetes</taxon>
        <taxon>Umbelopsidales</taxon>
        <taxon>Umbelopsidaceae</taxon>
        <taxon>Umbelopsis</taxon>
    </lineage>
</organism>
<feature type="region of interest" description="Disordered" evidence="3">
    <location>
        <begin position="419"/>
        <end position="464"/>
    </location>
</feature>
<evidence type="ECO:0000256" key="4">
    <source>
        <dbReference type="SAM" id="Phobius"/>
    </source>
</evidence>
<feature type="region of interest" description="Disordered" evidence="3">
    <location>
        <begin position="342"/>
        <end position="377"/>
    </location>
</feature>
<sequence>MLIYALAKDTHAALPEGRAGAAGVLIGNKIFIQGGFTSVNKSAGYGYATNEMIILPVDTSFPISEPAFESDSPLITSGSPNVLGGVGFFGGYNNSGMYLFGGEIDDAMTAKRTESSALFLFNTSSYNWTSVTTIPGSWPAARDSFTAVSNVNTSDGFIFGGEYTMGATNKYLFNTTWRLQYGNVWSEIGGIAPGGGRQAHGAAMISGGRMVILGGSNVAHANVPLTTVLVFNPNDQQYITLVTHDDKIIVFGGDDGVNHYRNDLAVLDMKQPKLVWTVPQASGIAPSGRNSHIGLMVGSQMFIMFGATSSESVDNGIYVLDTNTWTWQTTYTPQDLEYTSTALQPPSVLPPSGSDSSSTPVNTSVNSSGSSASSTAPSAAIIGGSVGAAVVLIVVVFAAWVLIRRQKRKREIEKATIYRNPEPEPHSESLSNNMYDSVPPYDPRHSSAAHTSSKDSSTAVNSLGDSASNRLSIMSQKPNVPIHVVYQKPDAED</sequence>
<dbReference type="PANTHER" id="PTHR46093">
    <property type="entry name" value="ACYL-COA-BINDING DOMAIN-CONTAINING PROTEIN 5"/>
    <property type="match status" value="1"/>
</dbReference>
<keyword evidence="1" id="KW-0880">Kelch repeat</keyword>
<keyword evidence="6" id="KW-1185">Reference proteome</keyword>
<evidence type="ECO:0000313" key="6">
    <source>
        <dbReference type="Proteomes" id="UP000654370"/>
    </source>
</evidence>
<evidence type="ECO:0000256" key="3">
    <source>
        <dbReference type="SAM" id="MobiDB-lite"/>
    </source>
</evidence>
<dbReference type="AlphaFoldDB" id="A0A8H7PG51"/>
<name>A0A8H7PG51_MORIS</name>
<keyword evidence="4" id="KW-0812">Transmembrane</keyword>
<keyword evidence="4" id="KW-1133">Transmembrane helix</keyword>
<dbReference type="Pfam" id="PF24681">
    <property type="entry name" value="Kelch_KLHDC2_KLHL20_DRC7"/>
    <property type="match status" value="1"/>
</dbReference>
<dbReference type="Proteomes" id="UP000654370">
    <property type="component" value="Unassembled WGS sequence"/>
</dbReference>
<dbReference type="PANTHER" id="PTHR46093:SF18">
    <property type="entry name" value="FIBRONECTIN TYPE-III DOMAIN-CONTAINING PROTEIN"/>
    <property type="match status" value="1"/>
</dbReference>
<proteinExistence type="predicted"/>
<evidence type="ECO:0008006" key="7">
    <source>
        <dbReference type="Google" id="ProtNLM"/>
    </source>
</evidence>
<evidence type="ECO:0000313" key="5">
    <source>
        <dbReference type="EMBL" id="KAG2173352.1"/>
    </source>
</evidence>
<dbReference type="OrthoDB" id="432528at2759"/>
<comment type="caution">
    <text evidence="5">The sequence shown here is derived from an EMBL/GenBank/DDBJ whole genome shotgun (WGS) entry which is preliminary data.</text>
</comment>